<evidence type="ECO:0000256" key="1">
    <source>
        <dbReference type="ARBA" id="ARBA00001946"/>
    </source>
</evidence>
<dbReference type="GO" id="GO:0003824">
    <property type="term" value="F:catalytic activity"/>
    <property type="evidence" value="ECO:0007669"/>
    <property type="project" value="UniProtKB-ARBA"/>
</dbReference>
<keyword evidence="5" id="KW-1185">Reference proteome</keyword>
<dbReference type="NCBIfam" id="TIGR00254">
    <property type="entry name" value="GGDEF"/>
    <property type="match status" value="1"/>
</dbReference>
<keyword evidence="2" id="KW-0472">Membrane</keyword>
<dbReference type="SMART" id="SM00267">
    <property type="entry name" value="GGDEF"/>
    <property type="match status" value="1"/>
</dbReference>
<name>A0A7W4Z5U2_9GAMM</name>
<evidence type="ECO:0000256" key="2">
    <source>
        <dbReference type="SAM" id="Phobius"/>
    </source>
</evidence>
<evidence type="ECO:0000313" key="5">
    <source>
        <dbReference type="Proteomes" id="UP000537130"/>
    </source>
</evidence>
<dbReference type="FunFam" id="3.30.70.270:FF:000001">
    <property type="entry name" value="Diguanylate cyclase domain protein"/>
    <property type="match status" value="1"/>
</dbReference>
<dbReference type="InterPro" id="IPR052163">
    <property type="entry name" value="DGC-Regulatory_Protein"/>
</dbReference>
<feature type="domain" description="GGDEF" evidence="3">
    <location>
        <begin position="236"/>
        <end position="368"/>
    </location>
</feature>
<dbReference type="Proteomes" id="UP000537130">
    <property type="component" value="Unassembled WGS sequence"/>
</dbReference>
<keyword evidence="2" id="KW-0812">Transmembrane</keyword>
<feature type="transmembrane region" description="Helical" evidence="2">
    <location>
        <begin position="87"/>
        <end position="108"/>
    </location>
</feature>
<feature type="transmembrane region" description="Helical" evidence="2">
    <location>
        <begin position="29"/>
        <end position="47"/>
    </location>
</feature>
<evidence type="ECO:0000313" key="4">
    <source>
        <dbReference type="EMBL" id="MBB3047462.1"/>
    </source>
</evidence>
<dbReference type="PROSITE" id="PS50887">
    <property type="entry name" value="GGDEF"/>
    <property type="match status" value="1"/>
</dbReference>
<sequence length="368" mass="40999">MKGSLSRAVGHLVPAELAKQKAELHRYQLFVAVNLSLVVVILLAQIYSVLFSGIPSHTYGWTFGFTIPLQIALIVGVLIFRHAKRFVLAVNLSLAVMFITVSVVVGFLGGPLGSISASMMVAPPVFAFVLLGLKPGIIWAVITYAVIFGASLLQISGFEFPNIAQGPMVQVNELVHASVAFGALILMIVFYELNNQRYRKQLVEVARRDDLTLLPNRTAFYRELQGAIDRYEAKRERFSLVYIDLDNFKPVNDEHGHSAGDRVLQAFAGRLRRAVRSQDFVCRLAGDEFAILLHGTVDHRITQLVLDRLQRQLERPINLRNGNTVRLSASTGLALYPDDARTLEEILHAADERMYRNKRSAQTESTVS</sequence>
<feature type="transmembrane region" description="Helical" evidence="2">
    <location>
        <begin position="59"/>
        <end position="80"/>
    </location>
</feature>
<feature type="transmembrane region" description="Helical" evidence="2">
    <location>
        <begin position="175"/>
        <end position="193"/>
    </location>
</feature>
<dbReference type="EMBL" id="JACHWY010000002">
    <property type="protein sequence ID" value="MBB3047462.1"/>
    <property type="molecule type" value="Genomic_DNA"/>
</dbReference>
<feature type="transmembrane region" description="Helical" evidence="2">
    <location>
        <begin position="138"/>
        <end position="155"/>
    </location>
</feature>
<dbReference type="RefSeq" id="WP_183410246.1">
    <property type="nucleotide sequence ID" value="NZ_JACHWY010000002.1"/>
</dbReference>
<dbReference type="Gene3D" id="3.30.70.270">
    <property type="match status" value="1"/>
</dbReference>
<keyword evidence="2" id="KW-1133">Transmembrane helix</keyword>
<dbReference type="CDD" id="cd01949">
    <property type="entry name" value="GGDEF"/>
    <property type="match status" value="1"/>
</dbReference>
<reference evidence="4 5" key="1">
    <citation type="submission" date="2020-08" db="EMBL/GenBank/DDBJ databases">
        <title>Genomic Encyclopedia of Type Strains, Phase III (KMG-III): the genomes of soil and plant-associated and newly described type strains.</title>
        <authorList>
            <person name="Whitman W."/>
        </authorList>
    </citation>
    <scope>NUCLEOTIDE SEQUENCE [LARGE SCALE GENOMIC DNA]</scope>
    <source>
        <strain evidence="4 5">CECT 8654</strain>
    </source>
</reference>
<feature type="transmembrane region" description="Helical" evidence="2">
    <location>
        <begin position="114"/>
        <end position="131"/>
    </location>
</feature>
<dbReference type="InterPro" id="IPR000160">
    <property type="entry name" value="GGDEF_dom"/>
</dbReference>
<accession>A0A7W4Z5U2</accession>
<dbReference type="InterPro" id="IPR029787">
    <property type="entry name" value="Nucleotide_cyclase"/>
</dbReference>
<evidence type="ECO:0000259" key="3">
    <source>
        <dbReference type="PROSITE" id="PS50887"/>
    </source>
</evidence>
<organism evidence="4 5">
    <name type="scientific">Litorivivens lipolytica</name>
    <dbReference type="NCBI Taxonomy" id="1524264"/>
    <lineage>
        <taxon>Bacteria</taxon>
        <taxon>Pseudomonadati</taxon>
        <taxon>Pseudomonadota</taxon>
        <taxon>Gammaproteobacteria</taxon>
        <taxon>Litorivivens</taxon>
    </lineage>
</organism>
<dbReference type="PANTHER" id="PTHR46663">
    <property type="entry name" value="DIGUANYLATE CYCLASE DGCT-RELATED"/>
    <property type="match status" value="1"/>
</dbReference>
<protein>
    <submittedName>
        <fullName evidence="4">Diguanylate cyclase (GGDEF)-like protein</fullName>
    </submittedName>
</protein>
<dbReference type="SUPFAM" id="SSF55073">
    <property type="entry name" value="Nucleotide cyclase"/>
    <property type="match status" value="1"/>
</dbReference>
<proteinExistence type="predicted"/>
<comment type="cofactor">
    <cofactor evidence="1">
        <name>Mg(2+)</name>
        <dbReference type="ChEBI" id="CHEBI:18420"/>
    </cofactor>
</comment>
<dbReference type="PANTHER" id="PTHR46663:SF2">
    <property type="entry name" value="GGDEF DOMAIN-CONTAINING PROTEIN"/>
    <property type="match status" value="1"/>
</dbReference>
<comment type="caution">
    <text evidence="4">The sequence shown here is derived from an EMBL/GenBank/DDBJ whole genome shotgun (WGS) entry which is preliminary data.</text>
</comment>
<dbReference type="Pfam" id="PF00990">
    <property type="entry name" value="GGDEF"/>
    <property type="match status" value="1"/>
</dbReference>
<gene>
    <name evidence="4" type="ORF">FHR99_001728</name>
</gene>
<dbReference type="InterPro" id="IPR043128">
    <property type="entry name" value="Rev_trsase/Diguanyl_cyclase"/>
</dbReference>
<dbReference type="AlphaFoldDB" id="A0A7W4Z5U2"/>